<keyword evidence="4 5" id="KW-0694">RNA-binding</keyword>
<dbReference type="Pfam" id="PF00829">
    <property type="entry name" value="Ribosomal_L21p"/>
    <property type="match status" value="1"/>
</dbReference>
<evidence type="ECO:0000256" key="6">
    <source>
        <dbReference type="SAM" id="MobiDB-lite"/>
    </source>
</evidence>
<dbReference type="NCBIfam" id="TIGR00061">
    <property type="entry name" value="L21"/>
    <property type="match status" value="1"/>
</dbReference>
<dbReference type="SUPFAM" id="SSF141091">
    <property type="entry name" value="L21p-like"/>
    <property type="match status" value="1"/>
</dbReference>
<dbReference type="RefSeq" id="WP_374037224.1">
    <property type="nucleotide sequence ID" value="NZ_CP169082.1"/>
</dbReference>
<protein>
    <recommendedName>
        <fullName evidence="4">Large ribosomal subunit protein bL21</fullName>
    </recommendedName>
</protein>
<dbReference type="InterPro" id="IPR028909">
    <property type="entry name" value="bL21-like"/>
</dbReference>
<comment type="caution">
    <text evidence="7">The sequence shown here is derived from an EMBL/GenBank/DDBJ whole genome shotgun (WGS) entry which is preliminary data.</text>
</comment>
<sequence>MYAVIKTGGKQYRVQPGDTIVVEKLDGDAGQELKFDSVLMLGGDKGVTVGAPLVSGAFVGATLIETRKGEKIKIFKKTRRQGYRRTNGHRQLESVLRITGIEGAGETAKWDGKVNLMTKAEINLRARNLASRTATSDLGSTETVVAKGSKSSAKVEAAVVEGSAKPAKAPAKKAAKPAETDEA</sequence>
<keyword evidence="8" id="KW-1185">Reference proteome</keyword>
<reference evidence="8" key="1">
    <citation type="journal article" date="2019" name="Int. J. Syst. Evol. Microbiol.">
        <title>The Global Catalogue of Microorganisms (GCM) 10K type strain sequencing project: providing services to taxonomists for standard genome sequencing and annotation.</title>
        <authorList>
            <consortium name="The Broad Institute Genomics Platform"/>
            <consortium name="The Broad Institute Genome Sequencing Center for Infectious Disease"/>
            <person name="Wu L."/>
            <person name="Ma J."/>
        </authorList>
    </citation>
    <scope>NUCLEOTIDE SEQUENCE [LARGE SCALE GENOMIC DNA]</scope>
    <source>
        <strain evidence="8">JCM 12125</strain>
    </source>
</reference>
<dbReference type="GO" id="GO:0005840">
    <property type="term" value="C:ribosome"/>
    <property type="evidence" value="ECO:0007669"/>
    <property type="project" value="UniProtKB-KW"/>
</dbReference>
<evidence type="ECO:0000256" key="1">
    <source>
        <dbReference type="ARBA" id="ARBA00008563"/>
    </source>
</evidence>
<dbReference type="EMBL" id="JBHSLF010000008">
    <property type="protein sequence ID" value="MFC5343049.1"/>
    <property type="molecule type" value="Genomic_DNA"/>
</dbReference>
<evidence type="ECO:0000256" key="2">
    <source>
        <dbReference type="ARBA" id="ARBA00022980"/>
    </source>
</evidence>
<feature type="region of interest" description="Disordered" evidence="6">
    <location>
        <begin position="138"/>
        <end position="183"/>
    </location>
</feature>
<proteinExistence type="inferred from homology"/>
<dbReference type="HAMAP" id="MF_01363">
    <property type="entry name" value="Ribosomal_bL21"/>
    <property type="match status" value="1"/>
</dbReference>
<evidence type="ECO:0000256" key="4">
    <source>
        <dbReference type="HAMAP-Rule" id="MF_01363"/>
    </source>
</evidence>
<evidence type="ECO:0000256" key="5">
    <source>
        <dbReference type="RuleBase" id="RU000562"/>
    </source>
</evidence>
<accession>A0ABW0FNI5</accession>
<organism evidence="7 8">
    <name type="scientific">Brevundimonas staleyi</name>
    <dbReference type="NCBI Taxonomy" id="74326"/>
    <lineage>
        <taxon>Bacteria</taxon>
        <taxon>Pseudomonadati</taxon>
        <taxon>Pseudomonadota</taxon>
        <taxon>Alphaproteobacteria</taxon>
        <taxon>Caulobacterales</taxon>
        <taxon>Caulobacteraceae</taxon>
        <taxon>Brevundimonas</taxon>
    </lineage>
</organism>
<name>A0ABW0FNI5_9CAUL</name>
<evidence type="ECO:0000256" key="3">
    <source>
        <dbReference type="ARBA" id="ARBA00023274"/>
    </source>
</evidence>
<evidence type="ECO:0000313" key="8">
    <source>
        <dbReference type="Proteomes" id="UP001596152"/>
    </source>
</evidence>
<gene>
    <name evidence="4 7" type="primary">rplU</name>
    <name evidence="7" type="ORF">ACFPIE_03925</name>
</gene>
<evidence type="ECO:0000313" key="7">
    <source>
        <dbReference type="EMBL" id="MFC5343049.1"/>
    </source>
</evidence>
<keyword evidence="3 4" id="KW-0687">Ribonucleoprotein</keyword>
<keyword evidence="4 5" id="KW-0699">rRNA-binding</keyword>
<dbReference type="Proteomes" id="UP001596152">
    <property type="component" value="Unassembled WGS sequence"/>
</dbReference>
<dbReference type="InterPro" id="IPR036164">
    <property type="entry name" value="bL21-like_sf"/>
</dbReference>
<comment type="subunit">
    <text evidence="4">Part of the 50S ribosomal subunit. Contacts protein L20.</text>
</comment>
<dbReference type="InterPro" id="IPR001787">
    <property type="entry name" value="Ribosomal_bL21"/>
</dbReference>
<dbReference type="PANTHER" id="PTHR21349:SF0">
    <property type="entry name" value="LARGE RIBOSOMAL SUBUNIT PROTEIN BL21M"/>
    <property type="match status" value="1"/>
</dbReference>
<keyword evidence="2 4" id="KW-0689">Ribosomal protein</keyword>
<dbReference type="PANTHER" id="PTHR21349">
    <property type="entry name" value="50S RIBOSOMAL PROTEIN L21"/>
    <property type="match status" value="1"/>
</dbReference>
<comment type="similarity">
    <text evidence="1 4 5">Belongs to the bacterial ribosomal protein bL21 family.</text>
</comment>
<comment type="function">
    <text evidence="4 5">This protein binds to 23S rRNA in the presence of protein L20.</text>
</comment>